<proteinExistence type="predicted"/>
<feature type="transmembrane region" description="Helical" evidence="1">
    <location>
        <begin position="12"/>
        <end position="29"/>
    </location>
</feature>
<keyword evidence="1" id="KW-0472">Membrane</keyword>
<organism evidence="2 3">
    <name type="scientific">Fredinandcohnia salidurans</name>
    <dbReference type="NCBI Taxonomy" id="2595041"/>
    <lineage>
        <taxon>Bacteria</taxon>
        <taxon>Bacillati</taxon>
        <taxon>Bacillota</taxon>
        <taxon>Bacilli</taxon>
        <taxon>Bacillales</taxon>
        <taxon>Bacillaceae</taxon>
        <taxon>Fredinandcohnia</taxon>
    </lineage>
</organism>
<keyword evidence="1" id="KW-0812">Transmembrane</keyword>
<gene>
    <name evidence="2" type="ORF">ACFSFW_20170</name>
</gene>
<dbReference type="RefSeq" id="WP_304215266.1">
    <property type="nucleotide sequence ID" value="NZ_JBHUEK010000029.1"/>
</dbReference>
<feature type="transmembrane region" description="Helical" evidence="1">
    <location>
        <begin position="35"/>
        <end position="58"/>
    </location>
</feature>
<evidence type="ECO:0000256" key="1">
    <source>
        <dbReference type="SAM" id="Phobius"/>
    </source>
</evidence>
<dbReference type="EMBL" id="JBHUEK010000029">
    <property type="protein sequence ID" value="MFD1780974.1"/>
    <property type="molecule type" value="Genomic_DNA"/>
</dbReference>
<comment type="caution">
    <text evidence="2">The sequence shown here is derived from an EMBL/GenBank/DDBJ whole genome shotgun (WGS) entry which is preliminary data.</text>
</comment>
<protein>
    <submittedName>
        <fullName evidence="2">Uncharacterized protein</fullName>
    </submittedName>
</protein>
<reference evidence="3" key="1">
    <citation type="journal article" date="2019" name="Int. J. Syst. Evol. Microbiol.">
        <title>The Global Catalogue of Microorganisms (GCM) 10K type strain sequencing project: providing services to taxonomists for standard genome sequencing and annotation.</title>
        <authorList>
            <consortium name="The Broad Institute Genomics Platform"/>
            <consortium name="The Broad Institute Genome Sequencing Center for Infectious Disease"/>
            <person name="Wu L."/>
            <person name="Ma J."/>
        </authorList>
    </citation>
    <scope>NUCLEOTIDE SEQUENCE [LARGE SCALE GENOMIC DNA]</scope>
    <source>
        <strain evidence="3">CCUG 15531</strain>
    </source>
</reference>
<accession>A0ABW4MSL3</accession>
<keyword evidence="1" id="KW-1133">Transmembrane helix</keyword>
<keyword evidence="3" id="KW-1185">Reference proteome</keyword>
<evidence type="ECO:0000313" key="2">
    <source>
        <dbReference type="EMBL" id="MFD1780974.1"/>
    </source>
</evidence>
<name>A0ABW4MSL3_9BACI</name>
<evidence type="ECO:0000313" key="3">
    <source>
        <dbReference type="Proteomes" id="UP001597227"/>
    </source>
</evidence>
<dbReference type="Proteomes" id="UP001597227">
    <property type="component" value="Unassembled WGS sequence"/>
</dbReference>
<sequence length="74" mass="7738">MKSTMLEAVKYFGGTVLIAGIIIFCLGFFGSGSSVLTAIGIGTVMGAIFVFLMGLFLIASEEMLLKAQGANKIK</sequence>